<accession>A0ABQ2PFL3</accession>
<sequence>MHQSQYFGTSCHGLRASDHDFDIKKAAWNVIKATWHDQPNLPQPNGIYDPDDRDAGA</sequence>
<dbReference type="Proteomes" id="UP000621859">
    <property type="component" value="Unassembled WGS sequence"/>
</dbReference>
<keyword evidence="3" id="KW-1185">Reference proteome</keyword>
<proteinExistence type="predicted"/>
<evidence type="ECO:0000256" key="1">
    <source>
        <dbReference type="SAM" id="MobiDB-lite"/>
    </source>
</evidence>
<name>A0ABQ2PFL3_9NEIS</name>
<feature type="region of interest" description="Disordered" evidence="1">
    <location>
        <begin position="36"/>
        <end position="57"/>
    </location>
</feature>
<protein>
    <submittedName>
        <fullName evidence="2">Uncharacterized protein</fullName>
    </submittedName>
</protein>
<comment type="caution">
    <text evidence="2">The sequence shown here is derived from an EMBL/GenBank/DDBJ whole genome shotgun (WGS) entry which is preliminary data.</text>
</comment>
<evidence type="ECO:0000313" key="3">
    <source>
        <dbReference type="Proteomes" id="UP000621859"/>
    </source>
</evidence>
<evidence type="ECO:0000313" key="2">
    <source>
        <dbReference type="EMBL" id="GGP24197.1"/>
    </source>
</evidence>
<gene>
    <name evidence="2" type="ORF">GCM10010971_00160</name>
</gene>
<reference evidence="3" key="1">
    <citation type="journal article" date="2019" name="Int. J. Syst. Evol. Microbiol.">
        <title>The Global Catalogue of Microorganisms (GCM) 10K type strain sequencing project: providing services to taxonomists for standard genome sequencing and annotation.</title>
        <authorList>
            <consortium name="The Broad Institute Genomics Platform"/>
            <consortium name="The Broad Institute Genome Sequencing Center for Infectious Disease"/>
            <person name="Wu L."/>
            <person name="Ma J."/>
        </authorList>
    </citation>
    <scope>NUCLEOTIDE SEQUENCE [LARGE SCALE GENOMIC DNA]</scope>
    <source>
        <strain evidence="3">CGMCC 1.8860</strain>
    </source>
</reference>
<organism evidence="2 3">
    <name type="scientific">Silvimonas amylolytica</name>
    <dbReference type="NCBI Taxonomy" id="449663"/>
    <lineage>
        <taxon>Bacteria</taxon>
        <taxon>Pseudomonadati</taxon>
        <taxon>Pseudomonadota</taxon>
        <taxon>Betaproteobacteria</taxon>
        <taxon>Neisseriales</taxon>
        <taxon>Chitinibacteraceae</taxon>
        <taxon>Silvimonas</taxon>
    </lineage>
</organism>
<dbReference type="EMBL" id="BMLY01000001">
    <property type="protein sequence ID" value="GGP24197.1"/>
    <property type="molecule type" value="Genomic_DNA"/>
</dbReference>